<protein>
    <submittedName>
        <fullName evidence="3">Uncharacterized protein</fullName>
    </submittedName>
</protein>
<feature type="chain" id="PRO_5044704549" evidence="1">
    <location>
        <begin position="25"/>
        <end position="73"/>
    </location>
</feature>
<proteinExistence type="predicted"/>
<evidence type="ECO:0000313" key="3">
    <source>
        <dbReference type="EMBL" id="NHT75960.1"/>
    </source>
</evidence>
<feature type="signal peptide" evidence="1">
    <location>
        <begin position="1"/>
        <end position="24"/>
    </location>
</feature>
<dbReference type="EMBL" id="JAANCM010000004">
    <property type="protein sequence ID" value="NHT75960.1"/>
    <property type="molecule type" value="Genomic_DNA"/>
</dbReference>
<gene>
    <name evidence="2" type="ORF">G8E10_09095</name>
    <name evidence="3" type="ORF">G8E10_09430</name>
</gene>
<evidence type="ECO:0000256" key="1">
    <source>
        <dbReference type="SAM" id="SignalP"/>
    </source>
</evidence>
<keyword evidence="4" id="KW-1185">Reference proteome</keyword>
<dbReference type="RefSeq" id="WP_167128240.1">
    <property type="nucleotide sequence ID" value="NZ_JAANCM010000004.1"/>
</dbReference>
<comment type="caution">
    <text evidence="3">The sequence shown here is derived from an EMBL/GenBank/DDBJ whole genome shotgun (WGS) entry which is preliminary data.</text>
</comment>
<dbReference type="Proteomes" id="UP001155840">
    <property type="component" value="Unassembled WGS sequence"/>
</dbReference>
<organism evidence="3 4">
    <name type="scientific">Ferranicluibacter rubi</name>
    <dbReference type="NCBI Taxonomy" id="2715133"/>
    <lineage>
        <taxon>Bacteria</taxon>
        <taxon>Pseudomonadati</taxon>
        <taxon>Pseudomonadota</taxon>
        <taxon>Alphaproteobacteria</taxon>
        <taxon>Hyphomicrobiales</taxon>
        <taxon>Rhizobiaceae</taxon>
        <taxon>Ferranicluibacter</taxon>
    </lineage>
</organism>
<sequence length="73" mass="7944">MRGTIGIGSLIAMSMMAHSEPLAAAPVLIADKPQGISKTKKLPKTGKRYPYSSDRQNARYARQIKAGQLRFVA</sequence>
<keyword evidence="1" id="KW-0732">Signal</keyword>
<reference evidence="3" key="1">
    <citation type="submission" date="2020-03" db="EMBL/GenBank/DDBJ databases">
        <title>Ferranicluibacter endophyticum gen. nov., sp. nov., a new genus isolated from Rubus ulmifolius Schott. stem.</title>
        <authorList>
            <person name="Roca-Couso R."/>
            <person name="Flores-Felix J.D."/>
            <person name="Igual J.M."/>
            <person name="Rivas R."/>
        </authorList>
    </citation>
    <scope>NUCLEOTIDE SEQUENCE</scope>
    <source>
        <strain evidence="3">CRRU44</strain>
    </source>
</reference>
<dbReference type="AlphaFoldDB" id="A0AA43ZF97"/>
<evidence type="ECO:0000313" key="4">
    <source>
        <dbReference type="Proteomes" id="UP001155840"/>
    </source>
</evidence>
<accession>A0AA43ZF97</accession>
<evidence type="ECO:0000313" key="2">
    <source>
        <dbReference type="EMBL" id="NHT75900.1"/>
    </source>
</evidence>
<name>A0AA43ZF97_9HYPH</name>
<dbReference type="EMBL" id="JAANCM010000004">
    <property type="protein sequence ID" value="NHT75900.1"/>
    <property type="molecule type" value="Genomic_DNA"/>
</dbReference>